<dbReference type="PROSITE" id="PS00518">
    <property type="entry name" value="ZF_RING_1"/>
    <property type="match status" value="1"/>
</dbReference>
<dbReference type="SMART" id="SM00449">
    <property type="entry name" value="SPRY"/>
    <property type="match status" value="1"/>
</dbReference>
<evidence type="ECO:0000259" key="9">
    <source>
        <dbReference type="PROSITE" id="PS50188"/>
    </source>
</evidence>
<evidence type="ECO:0000256" key="3">
    <source>
        <dbReference type="ARBA" id="ARBA00022771"/>
    </source>
</evidence>
<dbReference type="SUPFAM" id="SSF49899">
    <property type="entry name" value="Concanavalin A-like lectins/glucanases"/>
    <property type="match status" value="1"/>
</dbReference>
<feature type="compositionally biased region" description="Basic and acidic residues" evidence="7">
    <location>
        <begin position="256"/>
        <end position="266"/>
    </location>
</feature>
<dbReference type="Pfam" id="PF00622">
    <property type="entry name" value="SPRY"/>
    <property type="match status" value="1"/>
</dbReference>
<keyword evidence="11" id="KW-1185">Reference proteome</keyword>
<feature type="compositionally biased region" description="Polar residues" evidence="7">
    <location>
        <begin position="272"/>
        <end position="292"/>
    </location>
</feature>
<evidence type="ECO:0000313" key="10">
    <source>
        <dbReference type="EMBL" id="KAG2464671.1"/>
    </source>
</evidence>
<dbReference type="GO" id="GO:0005737">
    <property type="term" value="C:cytoplasm"/>
    <property type="evidence" value="ECO:0007669"/>
    <property type="project" value="UniProtKB-ARBA"/>
</dbReference>
<organism evidence="10 11">
    <name type="scientific">Polypterus senegalus</name>
    <name type="common">Senegal bichir</name>
    <dbReference type="NCBI Taxonomy" id="55291"/>
    <lineage>
        <taxon>Eukaryota</taxon>
        <taxon>Metazoa</taxon>
        <taxon>Chordata</taxon>
        <taxon>Craniata</taxon>
        <taxon>Vertebrata</taxon>
        <taxon>Euteleostomi</taxon>
        <taxon>Actinopterygii</taxon>
        <taxon>Polypteriformes</taxon>
        <taxon>Polypteridae</taxon>
        <taxon>Polypterus</taxon>
    </lineage>
</organism>
<protein>
    <submittedName>
        <fullName evidence="10">TRI16 protein</fullName>
    </submittedName>
</protein>
<dbReference type="InterPro" id="IPR001870">
    <property type="entry name" value="B30.2/SPRY"/>
</dbReference>
<name>A0A8X8BSH0_POLSE</name>
<dbReference type="GO" id="GO:0008270">
    <property type="term" value="F:zinc ion binding"/>
    <property type="evidence" value="ECO:0007669"/>
    <property type="project" value="UniProtKB-KW"/>
</dbReference>
<dbReference type="PANTHER" id="PTHR25465">
    <property type="entry name" value="B-BOX DOMAIN CONTAINING"/>
    <property type="match status" value="1"/>
</dbReference>
<feature type="non-terminal residue" evidence="10">
    <location>
        <position position="518"/>
    </location>
</feature>
<evidence type="ECO:0000256" key="1">
    <source>
        <dbReference type="ARBA" id="ARBA00022588"/>
    </source>
</evidence>
<dbReference type="Gene3D" id="3.30.40.10">
    <property type="entry name" value="Zinc/RING finger domain, C3HC4 (zinc finger)"/>
    <property type="match status" value="1"/>
</dbReference>
<dbReference type="Pfam" id="PF15227">
    <property type="entry name" value="zf-C3HC4_4"/>
    <property type="match status" value="1"/>
</dbReference>
<dbReference type="InterPro" id="IPR003879">
    <property type="entry name" value="Butyrophylin_SPRY"/>
</dbReference>
<dbReference type="SMART" id="SM00589">
    <property type="entry name" value="PRY"/>
    <property type="match status" value="1"/>
</dbReference>
<accession>A0A8X8BSH0</accession>
<dbReference type="PROSITE" id="PS50089">
    <property type="entry name" value="ZF_RING_2"/>
    <property type="match status" value="1"/>
</dbReference>
<dbReference type="PANTHER" id="PTHR25465:SF5">
    <property type="entry name" value="E3 UBIQUITIN_ISG15 LIGASE TRIM25-RELATED"/>
    <property type="match status" value="1"/>
</dbReference>
<dbReference type="CDD" id="cd19769">
    <property type="entry name" value="Bbox2_TRIM16-like"/>
    <property type="match status" value="1"/>
</dbReference>
<dbReference type="InterPro" id="IPR013320">
    <property type="entry name" value="ConA-like_dom_sf"/>
</dbReference>
<feature type="domain" description="RING-type" evidence="8">
    <location>
        <begin position="16"/>
        <end position="59"/>
    </location>
</feature>
<dbReference type="GO" id="GO:0045087">
    <property type="term" value="P:innate immune response"/>
    <property type="evidence" value="ECO:0007669"/>
    <property type="project" value="UniProtKB-KW"/>
</dbReference>
<dbReference type="Proteomes" id="UP000886611">
    <property type="component" value="Unassembled WGS sequence"/>
</dbReference>
<dbReference type="PROSITE" id="PS50188">
    <property type="entry name" value="B302_SPRY"/>
    <property type="match status" value="1"/>
</dbReference>
<dbReference type="Pfam" id="PF13765">
    <property type="entry name" value="PRY"/>
    <property type="match status" value="1"/>
</dbReference>
<dbReference type="InterPro" id="IPR006574">
    <property type="entry name" value="PRY"/>
</dbReference>
<evidence type="ECO:0000313" key="11">
    <source>
        <dbReference type="Proteomes" id="UP000886611"/>
    </source>
</evidence>
<evidence type="ECO:0000256" key="6">
    <source>
        <dbReference type="PROSITE-ProRule" id="PRU00175"/>
    </source>
</evidence>
<keyword evidence="3 6" id="KW-0863">Zinc-finger</keyword>
<reference evidence="10 11" key="1">
    <citation type="journal article" date="2021" name="Cell">
        <title>Tracing the genetic footprints of vertebrate landing in non-teleost ray-finned fishes.</title>
        <authorList>
            <person name="Bi X."/>
            <person name="Wang K."/>
            <person name="Yang L."/>
            <person name="Pan H."/>
            <person name="Jiang H."/>
            <person name="Wei Q."/>
            <person name="Fang M."/>
            <person name="Yu H."/>
            <person name="Zhu C."/>
            <person name="Cai Y."/>
            <person name="He Y."/>
            <person name="Gan X."/>
            <person name="Zeng H."/>
            <person name="Yu D."/>
            <person name="Zhu Y."/>
            <person name="Jiang H."/>
            <person name="Qiu Q."/>
            <person name="Yang H."/>
            <person name="Zhang Y.E."/>
            <person name="Wang W."/>
            <person name="Zhu M."/>
            <person name="He S."/>
            <person name="Zhang G."/>
        </authorList>
    </citation>
    <scope>NUCLEOTIDE SEQUENCE [LARGE SCALE GENOMIC DNA]</scope>
    <source>
        <strain evidence="10">Bchr_013</strain>
    </source>
</reference>
<gene>
    <name evidence="10" type="primary">Trim16_36</name>
    <name evidence="10" type="ORF">GTO96_0002199</name>
</gene>
<dbReference type="Gene3D" id="3.30.160.60">
    <property type="entry name" value="Classic Zinc Finger"/>
    <property type="match status" value="1"/>
</dbReference>
<feature type="compositionally biased region" description="Basic residues" evidence="7">
    <location>
        <begin position="205"/>
        <end position="220"/>
    </location>
</feature>
<dbReference type="InterPro" id="IPR051051">
    <property type="entry name" value="E3_ubiq-ligase_TRIM/RNF"/>
</dbReference>
<dbReference type="EMBL" id="JAATIS010003638">
    <property type="protein sequence ID" value="KAG2464671.1"/>
    <property type="molecule type" value="Genomic_DNA"/>
</dbReference>
<evidence type="ECO:0000256" key="4">
    <source>
        <dbReference type="ARBA" id="ARBA00022833"/>
    </source>
</evidence>
<keyword evidence="4" id="KW-0862">Zinc</keyword>
<dbReference type="InterPro" id="IPR017907">
    <property type="entry name" value="Znf_RING_CS"/>
</dbReference>
<dbReference type="PRINTS" id="PR01407">
    <property type="entry name" value="BUTYPHLNCDUF"/>
</dbReference>
<dbReference type="SUPFAM" id="SSF57850">
    <property type="entry name" value="RING/U-box"/>
    <property type="match status" value="1"/>
</dbReference>
<keyword evidence="2" id="KW-0479">Metal-binding</keyword>
<dbReference type="SMART" id="SM00184">
    <property type="entry name" value="RING"/>
    <property type="match status" value="1"/>
</dbReference>
<dbReference type="InterPro" id="IPR013083">
    <property type="entry name" value="Znf_RING/FYVE/PHD"/>
</dbReference>
<keyword evidence="1" id="KW-0399">Innate immunity</keyword>
<evidence type="ECO:0000256" key="2">
    <source>
        <dbReference type="ARBA" id="ARBA00022723"/>
    </source>
</evidence>
<dbReference type="InterPro" id="IPR001841">
    <property type="entry name" value="Znf_RING"/>
</dbReference>
<sequence>MMAAAKPSMFLDRYSCLLCLNVLNEPVSLPCGHNFCMICINDHWDQLDTEEAYRCPQCRMEFPSRLKLHRNALLSNLLEKLGKVMGEDPLFPNYTSADDATCFILTCQKPTASKGSLNFEALSCEDAIQMHKKPEDLKGNKWEEGIGDLREKLCWKHQRDLEMICRTDKTCVCLLCAANECKSHDTVTPEEETAGRQIQTQNTNSKKKRRKQNRWGRRRATTMEETAERSQAESSLLATHDRREAPRSPCHSLEGASKDGDGDKPSIHPISNLLNPNTGSRGSAGTNPSQHRAQGRKQFRAGRQATADRDKPNVSIQEAIIPPVIQRNLKIRNGLIKYSRLLTMDPNTAHRRLSLSDGNTKVTYEENENPHPDHPDRFDFWEQVLCQEALSDTCCYWEVEWSGGWIEIGVAYKEIARKGESQECLLGSNEKSWSMSCSDSVNSACHNKMKTEIRDPCSHRIGVYLDCPAGSLSFYSISDRMVLLHKFNTFFTEPLYPGFYIGPNSSVTICLADRTITP</sequence>
<evidence type="ECO:0000256" key="7">
    <source>
        <dbReference type="SAM" id="MobiDB-lite"/>
    </source>
</evidence>
<comment type="caution">
    <text evidence="10">The sequence shown here is derived from an EMBL/GenBank/DDBJ whole genome shotgun (WGS) entry which is preliminary data.</text>
</comment>
<dbReference type="CDD" id="cd16040">
    <property type="entry name" value="SPRY_PRY_SNTX"/>
    <property type="match status" value="1"/>
</dbReference>
<keyword evidence="5" id="KW-0391">Immunity</keyword>
<dbReference type="InterPro" id="IPR003877">
    <property type="entry name" value="SPRY_dom"/>
</dbReference>
<dbReference type="SUPFAM" id="SSF57845">
    <property type="entry name" value="B-box zinc-binding domain"/>
    <property type="match status" value="1"/>
</dbReference>
<evidence type="ECO:0000256" key="5">
    <source>
        <dbReference type="ARBA" id="ARBA00022859"/>
    </source>
</evidence>
<dbReference type="AlphaFoldDB" id="A0A8X8BSH0"/>
<dbReference type="Gene3D" id="2.60.120.920">
    <property type="match status" value="1"/>
</dbReference>
<dbReference type="InterPro" id="IPR043136">
    <property type="entry name" value="B30.2/SPRY_sf"/>
</dbReference>
<evidence type="ECO:0000259" key="8">
    <source>
        <dbReference type="PROSITE" id="PS50089"/>
    </source>
</evidence>
<feature type="domain" description="B30.2/SPRY" evidence="9">
    <location>
        <begin position="321"/>
        <end position="516"/>
    </location>
</feature>
<proteinExistence type="predicted"/>
<feature type="region of interest" description="Disordered" evidence="7">
    <location>
        <begin position="186"/>
        <end position="313"/>
    </location>
</feature>
<feature type="non-terminal residue" evidence="10">
    <location>
        <position position="1"/>
    </location>
</feature>